<comment type="caution">
    <text evidence="1">The sequence shown here is derived from an EMBL/GenBank/DDBJ whole genome shotgun (WGS) entry which is preliminary data.</text>
</comment>
<proteinExistence type="predicted"/>
<dbReference type="Proteomes" id="UP001419084">
    <property type="component" value="Unassembled WGS sequence"/>
</dbReference>
<gene>
    <name evidence="1" type="ORF">LAD12857_28830</name>
</gene>
<accession>A0ABQ5M8L2</accession>
<reference evidence="1 2" key="1">
    <citation type="journal article" date="2024" name="Int. J. Syst. Evol. Microbiol.">
        <title>Lacrimispora brassicae sp. nov. isolated from fermented cabbage, and proposal of Clostridium indicum Gundawar et al. 2019 and Clostridium methoxybenzovorans Mechichi et al. 1999 as heterotypic synonyms of Lacrimispora amygdalina (Parshina et al. 2003) Haas and Blanchard 2020 and Lacrimispora indolis (McClung and McCoy 1957) Haas and Blanchard 2020, respectively.</title>
        <authorList>
            <person name="Kobayashi H."/>
            <person name="Tanizawa Y."/>
            <person name="Sakamoto M."/>
            <person name="Ohkuma M."/>
            <person name="Tohno M."/>
        </authorList>
    </citation>
    <scope>NUCLEOTIDE SEQUENCE [LARGE SCALE GENOMIC DNA]</scope>
    <source>
        <strain evidence="1 2">DSM 12857</strain>
    </source>
</reference>
<evidence type="ECO:0000313" key="1">
    <source>
        <dbReference type="EMBL" id="GLB30960.1"/>
    </source>
</evidence>
<dbReference type="RefSeq" id="WP_346065523.1">
    <property type="nucleotide sequence ID" value="NZ_BRPJ01000051.1"/>
</dbReference>
<name>A0ABQ5M8L2_9FIRM</name>
<protein>
    <submittedName>
        <fullName evidence="1">Uncharacterized protein</fullName>
    </submittedName>
</protein>
<organism evidence="1 2">
    <name type="scientific">Lacrimispora amygdalina</name>
    <dbReference type="NCBI Taxonomy" id="253257"/>
    <lineage>
        <taxon>Bacteria</taxon>
        <taxon>Bacillati</taxon>
        <taxon>Bacillota</taxon>
        <taxon>Clostridia</taxon>
        <taxon>Lachnospirales</taxon>
        <taxon>Lachnospiraceae</taxon>
        <taxon>Lacrimispora</taxon>
    </lineage>
</organism>
<keyword evidence="2" id="KW-1185">Reference proteome</keyword>
<evidence type="ECO:0000313" key="2">
    <source>
        <dbReference type="Proteomes" id="UP001419084"/>
    </source>
</evidence>
<dbReference type="EMBL" id="BRPJ01000051">
    <property type="protein sequence ID" value="GLB30960.1"/>
    <property type="molecule type" value="Genomic_DNA"/>
</dbReference>
<sequence length="64" mass="7734">MPNYKEMYYELFNKITDVIVELQEVQKKTEEMYLNSEEPQIIELRRFLFPVILVFLIRCSASSI</sequence>